<keyword evidence="3" id="KW-1185">Reference proteome</keyword>
<protein>
    <submittedName>
        <fullName evidence="2">Uncharacterized protein</fullName>
    </submittedName>
</protein>
<evidence type="ECO:0000313" key="2">
    <source>
        <dbReference type="EMBL" id="KAJ7227216.1"/>
    </source>
</evidence>
<organism evidence="2 3">
    <name type="scientific">Mycena pura</name>
    <dbReference type="NCBI Taxonomy" id="153505"/>
    <lineage>
        <taxon>Eukaryota</taxon>
        <taxon>Fungi</taxon>
        <taxon>Dikarya</taxon>
        <taxon>Basidiomycota</taxon>
        <taxon>Agaricomycotina</taxon>
        <taxon>Agaricomycetes</taxon>
        <taxon>Agaricomycetidae</taxon>
        <taxon>Agaricales</taxon>
        <taxon>Marasmiineae</taxon>
        <taxon>Mycenaceae</taxon>
        <taxon>Mycena</taxon>
    </lineage>
</organism>
<feature type="compositionally biased region" description="Low complexity" evidence="1">
    <location>
        <begin position="154"/>
        <end position="163"/>
    </location>
</feature>
<proteinExistence type="predicted"/>
<feature type="compositionally biased region" description="Basic residues" evidence="1">
    <location>
        <begin position="140"/>
        <end position="151"/>
    </location>
</feature>
<feature type="compositionally biased region" description="Basic and acidic residues" evidence="1">
    <location>
        <begin position="68"/>
        <end position="89"/>
    </location>
</feature>
<feature type="compositionally biased region" description="Basic residues" evidence="1">
    <location>
        <begin position="1"/>
        <end position="18"/>
    </location>
</feature>
<dbReference type="EMBL" id="JARJCW010000003">
    <property type="protein sequence ID" value="KAJ7227216.1"/>
    <property type="molecule type" value="Genomic_DNA"/>
</dbReference>
<comment type="caution">
    <text evidence="2">The sequence shown here is derived from an EMBL/GenBank/DDBJ whole genome shotgun (WGS) entry which is preliminary data.</text>
</comment>
<dbReference type="AlphaFoldDB" id="A0AAD6YRR2"/>
<reference evidence="2" key="1">
    <citation type="submission" date="2023-03" db="EMBL/GenBank/DDBJ databases">
        <title>Massive genome expansion in bonnet fungi (Mycena s.s.) driven by repeated elements and novel gene families across ecological guilds.</title>
        <authorList>
            <consortium name="Lawrence Berkeley National Laboratory"/>
            <person name="Harder C.B."/>
            <person name="Miyauchi S."/>
            <person name="Viragh M."/>
            <person name="Kuo A."/>
            <person name="Thoen E."/>
            <person name="Andreopoulos B."/>
            <person name="Lu D."/>
            <person name="Skrede I."/>
            <person name="Drula E."/>
            <person name="Henrissat B."/>
            <person name="Morin E."/>
            <person name="Kohler A."/>
            <person name="Barry K."/>
            <person name="LaButti K."/>
            <person name="Morin E."/>
            <person name="Salamov A."/>
            <person name="Lipzen A."/>
            <person name="Mereny Z."/>
            <person name="Hegedus B."/>
            <person name="Baldrian P."/>
            <person name="Stursova M."/>
            <person name="Weitz H."/>
            <person name="Taylor A."/>
            <person name="Grigoriev I.V."/>
            <person name="Nagy L.G."/>
            <person name="Martin F."/>
            <person name="Kauserud H."/>
        </authorList>
    </citation>
    <scope>NUCLEOTIDE SEQUENCE</scope>
    <source>
        <strain evidence="2">9144</strain>
    </source>
</reference>
<feature type="region of interest" description="Disordered" evidence="1">
    <location>
        <begin position="121"/>
        <end position="190"/>
    </location>
</feature>
<sequence>MPRSQRRHTSHLHSRTFRPARVQPLPRSFTRTHGRTGWRHTGPPAHARPDGVGRVCRATRAAVRKPARAADRARMRAADKPRRGQEAPARRTARAWLCAHARVEQRQWTARAVDTTRTAVHAAAADSAPTRAANSAVGQRARRTPHARRTGSPRAAHAAAADSARTRRTAHAPDSGPMRTADSKRTRRRRIVRPRARRTALADSVRGGQEAHAQCTQRRQIRAHAAAVDSAPMRAADSAGGQRARRIRRSREWRTGSPRAAAADSAPTRTVYGAWGQRA</sequence>
<evidence type="ECO:0000313" key="3">
    <source>
        <dbReference type="Proteomes" id="UP001219525"/>
    </source>
</evidence>
<evidence type="ECO:0000256" key="1">
    <source>
        <dbReference type="SAM" id="MobiDB-lite"/>
    </source>
</evidence>
<feature type="region of interest" description="Disordered" evidence="1">
    <location>
        <begin position="228"/>
        <end position="279"/>
    </location>
</feature>
<feature type="region of interest" description="Disordered" evidence="1">
    <location>
        <begin position="1"/>
        <end position="91"/>
    </location>
</feature>
<gene>
    <name evidence="2" type="ORF">GGX14DRAFT_385943</name>
</gene>
<feature type="compositionally biased region" description="Low complexity" evidence="1">
    <location>
        <begin position="121"/>
        <end position="136"/>
    </location>
</feature>
<accession>A0AAD6YRR2</accession>
<name>A0AAD6YRR2_9AGAR</name>
<dbReference type="Proteomes" id="UP001219525">
    <property type="component" value="Unassembled WGS sequence"/>
</dbReference>